<keyword evidence="1" id="KW-0732">Signal</keyword>
<gene>
    <name evidence="2" type="ORF">HYZ11_13765</name>
</gene>
<dbReference type="Proteomes" id="UP000782312">
    <property type="component" value="Unassembled WGS sequence"/>
</dbReference>
<name>A0A932MR25_UNCTE</name>
<evidence type="ECO:0000313" key="3">
    <source>
        <dbReference type="Proteomes" id="UP000782312"/>
    </source>
</evidence>
<sequence>MRKYLLALAAGVLAASLAAPSYAADFKYTGIFRLRGITTEDLDRNENTHDGSQYMDALVR</sequence>
<dbReference type="EMBL" id="JACPUR010000034">
    <property type="protein sequence ID" value="MBI3128666.1"/>
    <property type="molecule type" value="Genomic_DNA"/>
</dbReference>
<proteinExistence type="predicted"/>
<evidence type="ECO:0000256" key="1">
    <source>
        <dbReference type="SAM" id="SignalP"/>
    </source>
</evidence>
<comment type="caution">
    <text evidence="2">The sequence shown here is derived from an EMBL/GenBank/DDBJ whole genome shotgun (WGS) entry which is preliminary data.</text>
</comment>
<feature type="signal peptide" evidence="1">
    <location>
        <begin position="1"/>
        <end position="23"/>
    </location>
</feature>
<dbReference type="AlphaFoldDB" id="A0A932MR25"/>
<feature type="chain" id="PRO_5037440013" evidence="1">
    <location>
        <begin position="24"/>
        <end position="60"/>
    </location>
</feature>
<accession>A0A932MR25</accession>
<protein>
    <submittedName>
        <fullName evidence="2">Uncharacterized protein</fullName>
    </submittedName>
</protein>
<organism evidence="2 3">
    <name type="scientific">Tectimicrobiota bacterium</name>
    <dbReference type="NCBI Taxonomy" id="2528274"/>
    <lineage>
        <taxon>Bacteria</taxon>
        <taxon>Pseudomonadati</taxon>
        <taxon>Nitrospinota/Tectimicrobiota group</taxon>
        <taxon>Candidatus Tectimicrobiota</taxon>
    </lineage>
</organism>
<evidence type="ECO:0000313" key="2">
    <source>
        <dbReference type="EMBL" id="MBI3128666.1"/>
    </source>
</evidence>
<reference evidence="2" key="1">
    <citation type="submission" date="2020-07" db="EMBL/GenBank/DDBJ databases">
        <title>Huge and variable diversity of episymbiotic CPR bacteria and DPANN archaea in groundwater ecosystems.</title>
        <authorList>
            <person name="He C.Y."/>
            <person name="Keren R."/>
            <person name="Whittaker M."/>
            <person name="Farag I.F."/>
            <person name="Doudna J."/>
            <person name="Cate J.H.D."/>
            <person name="Banfield J.F."/>
        </authorList>
    </citation>
    <scope>NUCLEOTIDE SEQUENCE</scope>
    <source>
        <strain evidence="2">NC_groundwater_763_Ag_S-0.2um_68_21</strain>
    </source>
</reference>
<feature type="non-terminal residue" evidence="2">
    <location>
        <position position="60"/>
    </location>
</feature>